<dbReference type="PANTHER" id="PTHR43072">
    <property type="entry name" value="N-ACETYLTRANSFERASE"/>
    <property type="match status" value="1"/>
</dbReference>
<dbReference type="Pfam" id="PF00583">
    <property type="entry name" value="Acetyltransf_1"/>
    <property type="match status" value="1"/>
</dbReference>
<evidence type="ECO:0000313" key="3">
    <source>
        <dbReference type="Proteomes" id="UP000516421"/>
    </source>
</evidence>
<accession>A0A7H2BK30</accession>
<reference evidence="2 3" key="1">
    <citation type="submission" date="2020-09" db="EMBL/GenBank/DDBJ databases">
        <title>Investigation of environmental microbe.</title>
        <authorList>
            <person name="Ou Y."/>
            <person name="Kang Q."/>
        </authorList>
    </citation>
    <scope>NUCLEOTIDE SEQUENCE [LARGE SCALE GENOMIC DNA]</scope>
    <source>
        <strain evidence="2 3">KJZ-9</strain>
    </source>
</reference>
<protein>
    <submittedName>
        <fullName evidence="2">GNAT family N-acetyltransferase</fullName>
    </submittedName>
</protein>
<keyword evidence="3" id="KW-1185">Reference proteome</keyword>
<proteinExistence type="predicted"/>
<name>A0A7H2BK30_9MICC</name>
<dbReference type="GO" id="GO:0016747">
    <property type="term" value="F:acyltransferase activity, transferring groups other than amino-acyl groups"/>
    <property type="evidence" value="ECO:0007669"/>
    <property type="project" value="InterPro"/>
</dbReference>
<sequence length="341" mass="37498">MTDFIIRGINVDSDEEMRQLNELDEACAQDIYGASQKSTVDERRAALAPSAYQKTERFVAAVSEGDAERVVGIAICGMPLYENKKTAFIGLAVHPEYRGRGIGSALAERLKETAHAAGRTTLDSWGEIPADANADDSTLPVNLIARRLGMEKKNVAAQKTLDLPLPEGKLAQFEAQVTEKIGDYRLETWTDGIPENQLENYGILLRQLELDEPTGDHRNEAPEFSADRVREIREKQKAMGFRDVITVAFSPENEIAGQSEIIYNTNEGTSIGFQANTLVMPAHRGHALGLAMKVANHRKLEAVAPHIKVVVTGNSSLNTQMNAINEQFGYKVACQEIAFQS</sequence>
<dbReference type="RefSeq" id="WP_190617609.1">
    <property type="nucleotide sequence ID" value="NZ_CP061538.1"/>
</dbReference>
<dbReference type="InterPro" id="IPR000182">
    <property type="entry name" value="GNAT_dom"/>
</dbReference>
<dbReference type="EMBL" id="CP061538">
    <property type="protein sequence ID" value="QNV40026.1"/>
    <property type="molecule type" value="Genomic_DNA"/>
</dbReference>
<dbReference type="AlphaFoldDB" id="A0A7H2BK30"/>
<gene>
    <name evidence="2" type="ORF">IDM48_00755</name>
</gene>
<dbReference type="Proteomes" id="UP000516421">
    <property type="component" value="Chromosome"/>
</dbReference>
<dbReference type="KEGG" id="rama:IDM48_00755"/>
<dbReference type="InterPro" id="IPR016181">
    <property type="entry name" value="Acyl_CoA_acyltransferase"/>
</dbReference>
<feature type="domain" description="N-acetyltransferase" evidence="1">
    <location>
        <begin position="15"/>
        <end position="172"/>
    </location>
</feature>
<keyword evidence="2" id="KW-0808">Transferase</keyword>
<evidence type="ECO:0000259" key="1">
    <source>
        <dbReference type="PROSITE" id="PS51186"/>
    </source>
</evidence>
<evidence type="ECO:0000313" key="2">
    <source>
        <dbReference type="EMBL" id="QNV40026.1"/>
    </source>
</evidence>
<dbReference type="CDD" id="cd04301">
    <property type="entry name" value="NAT_SF"/>
    <property type="match status" value="1"/>
</dbReference>
<organism evidence="2 3">
    <name type="scientific">Rothia amarae</name>
    <dbReference type="NCBI Taxonomy" id="169480"/>
    <lineage>
        <taxon>Bacteria</taxon>
        <taxon>Bacillati</taxon>
        <taxon>Actinomycetota</taxon>
        <taxon>Actinomycetes</taxon>
        <taxon>Micrococcales</taxon>
        <taxon>Micrococcaceae</taxon>
        <taxon>Rothia</taxon>
    </lineage>
</organism>
<dbReference type="Gene3D" id="3.40.630.30">
    <property type="match status" value="1"/>
</dbReference>
<dbReference type="PROSITE" id="PS51186">
    <property type="entry name" value="GNAT"/>
    <property type="match status" value="1"/>
</dbReference>
<dbReference type="SUPFAM" id="SSF55729">
    <property type="entry name" value="Acyl-CoA N-acyltransferases (Nat)"/>
    <property type="match status" value="1"/>
</dbReference>